<keyword evidence="8 9" id="KW-0051">Antiviral defense</keyword>
<comment type="subunit">
    <text evidence="9">Homodimer, forms a heterotetramer with a Cas1 homodimer.</text>
</comment>
<dbReference type="RefSeq" id="WP_022637729.1">
    <property type="nucleotide sequence ID" value="NZ_ASJR01000033.1"/>
</dbReference>
<dbReference type="AlphaFoldDB" id="U7D6Q7"/>
<dbReference type="GO" id="GO:0004521">
    <property type="term" value="F:RNA endonuclease activity"/>
    <property type="evidence" value="ECO:0007669"/>
    <property type="project" value="InterPro"/>
</dbReference>
<dbReference type="SUPFAM" id="SSF143430">
    <property type="entry name" value="TTP0101/SSO1404-like"/>
    <property type="match status" value="1"/>
</dbReference>
<dbReference type="HAMAP" id="MF_01471">
    <property type="entry name" value="Cas2"/>
    <property type="match status" value="1"/>
</dbReference>
<evidence type="ECO:0000256" key="1">
    <source>
        <dbReference type="ARBA" id="ARBA00001946"/>
    </source>
</evidence>
<dbReference type="CDD" id="cd09725">
    <property type="entry name" value="Cas2_I_II_III"/>
    <property type="match status" value="1"/>
</dbReference>
<dbReference type="GO" id="GO:0043571">
    <property type="term" value="P:maintenance of CRISPR repeat elements"/>
    <property type="evidence" value="ECO:0007669"/>
    <property type="project" value="UniProtKB-UniRule"/>
</dbReference>
<dbReference type="Gene3D" id="3.30.70.240">
    <property type="match status" value="1"/>
</dbReference>
<sequence length="75" mass="9046">MIWLVCYDITHPRRLRRTAKYLEKCGIRVQYSFFQVEMTHGQFERMKKGLLSIIDKKRTSSVFIPFAPIVHKNMR</sequence>
<feature type="binding site" evidence="9">
    <location>
        <position position="8"/>
    </location>
    <ligand>
        <name>Mg(2+)</name>
        <dbReference type="ChEBI" id="CHEBI:18420"/>
        <note>catalytic</note>
    </ligand>
</feature>
<evidence type="ECO:0000256" key="4">
    <source>
        <dbReference type="ARBA" id="ARBA00022723"/>
    </source>
</evidence>
<keyword evidence="11" id="KW-1185">Reference proteome</keyword>
<dbReference type="Proteomes" id="UP000017148">
    <property type="component" value="Unassembled WGS sequence"/>
</dbReference>
<dbReference type="GO" id="GO:0016787">
    <property type="term" value="F:hydrolase activity"/>
    <property type="evidence" value="ECO:0007669"/>
    <property type="project" value="UniProtKB-KW"/>
</dbReference>
<evidence type="ECO:0000313" key="11">
    <source>
        <dbReference type="Proteomes" id="UP000017148"/>
    </source>
</evidence>
<dbReference type="EMBL" id="ASJR01000033">
    <property type="protein sequence ID" value="ERP30767.1"/>
    <property type="molecule type" value="Genomic_DNA"/>
</dbReference>
<evidence type="ECO:0000256" key="3">
    <source>
        <dbReference type="ARBA" id="ARBA00022722"/>
    </source>
</evidence>
<evidence type="ECO:0000256" key="6">
    <source>
        <dbReference type="ARBA" id="ARBA00022801"/>
    </source>
</evidence>
<evidence type="ECO:0000256" key="8">
    <source>
        <dbReference type="ARBA" id="ARBA00023118"/>
    </source>
</evidence>
<dbReference type="Pfam" id="PF09827">
    <property type="entry name" value="CRISPR_Cas2"/>
    <property type="match status" value="1"/>
</dbReference>
<dbReference type="PANTHER" id="PTHR34405">
    <property type="entry name" value="CRISPR-ASSOCIATED ENDORIBONUCLEASE CAS2"/>
    <property type="match status" value="1"/>
</dbReference>
<gene>
    <name evidence="9" type="primary">cas2</name>
    <name evidence="10" type="ORF">CALK_2374</name>
</gene>
<reference evidence="10 11" key="1">
    <citation type="journal article" date="2013" name="Environ. Microbiol.">
        <title>Genome analysis of Chitinivibrio alkaliphilus gen. nov., sp. nov., a novel extremely haloalkaliphilic anaerobic chitinolytic bacterium from the candidate phylum Termite Group 3.</title>
        <authorList>
            <person name="Sorokin D.Y."/>
            <person name="Gumerov V.M."/>
            <person name="Rakitin A.L."/>
            <person name="Beletsky A.V."/>
            <person name="Damste J.S."/>
            <person name="Muyzer G."/>
            <person name="Mardanov A.V."/>
            <person name="Ravin N.V."/>
        </authorList>
    </citation>
    <scope>NUCLEOTIDE SEQUENCE [LARGE SCALE GENOMIC DNA]</scope>
    <source>
        <strain evidence="10 11">ACht1</strain>
    </source>
</reference>
<keyword evidence="5 9" id="KW-0255">Endonuclease</keyword>
<evidence type="ECO:0000256" key="9">
    <source>
        <dbReference type="HAMAP-Rule" id="MF_01471"/>
    </source>
</evidence>
<keyword evidence="3 9" id="KW-0540">Nuclease</keyword>
<evidence type="ECO:0000256" key="2">
    <source>
        <dbReference type="ARBA" id="ARBA00009959"/>
    </source>
</evidence>
<evidence type="ECO:0000313" key="10">
    <source>
        <dbReference type="EMBL" id="ERP30767.1"/>
    </source>
</evidence>
<dbReference type="PANTHER" id="PTHR34405:SF3">
    <property type="entry name" value="CRISPR-ASSOCIATED ENDORIBONUCLEASE CAS2 3"/>
    <property type="match status" value="1"/>
</dbReference>
<protein>
    <recommendedName>
        <fullName evidence="9">CRISPR-associated endoribonuclease Cas2</fullName>
        <ecNumber evidence="9">3.1.-.-</ecNumber>
    </recommendedName>
</protein>
<name>U7D6Q7_9BACT</name>
<dbReference type="EC" id="3.1.-.-" evidence="9"/>
<proteinExistence type="inferred from homology"/>
<keyword evidence="6 9" id="KW-0378">Hydrolase</keyword>
<comment type="cofactor">
    <cofactor evidence="1 9">
        <name>Mg(2+)</name>
        <dbReference type="ChEBI" id="CHEBI:18420"/>
    </cofactor>
</comment>
<dbReference type="STRING" id="1313304.CALK_2374"/>
<evidence type="ECO:0000256" key="5">
    <source>
        <dbReference type="ARBA" id="ARBA00022759"/>
    </source>
</evidence>
<evidence type="ECO:0000256" key="7">
    <source>
        <dbReference type="ARBA" id="ARBA00022842"/>
    </source>
</evidence>
<comment type="similarity">
    <text evidence="2 9">Belongs to the CRISPR-associated endoribonuclease Cas2 protein family.</text>
</comment>
<dbReference type="GO" id="GO:0046872">
    <property type="term" value="F:metal ion binding"/>
    <property type="evidence" value="ECO:0007669"/>
    <property type="project" value="UniProtKB-UniRule"/>
</dbReference>
<dbReference type="InterPro" id="IPR021127">
    <property type="entry name" value="CRISPR_associated_Cas2"/>
</dbReference>
<accession>U7D6Q7</accession>
<comment type="function">
    <text evidence="9">CRISPR (clustered regularly interspaced short palindromic repeat), is an adaptive immune system that provides protection against mobile genetic elements (viruses, transposable elements and conjugative plasmids). CRISPR clusters contain sequences complementary to antecedent mobile elements and target invading nucleic acids. CRISPR clusters are transcribed and processed into CRISPR RNA (crRNA). Functions as a ssRNA-specific endoribonuclease. Involved in the integration of spacer DNA into the CRISPR cassette.</text>
</comment>
<dbReference type="NCBIfam" id="TIGR01573">
    <property type="entry name" value="cas2"/>
    <property type="match status" value="1"/>
</dbReference>
<dbReference type="GO" id="GO:0051607">
    <property type="term" value="P:defense response to virus"/>
    <property type="evidence" value="ECO:0007669"/>
    <property type="project" value="UniProtKB-UniRule"/>
</dbReference>
<dbReference type="InterPro" id="IPR019199">
    <property type="entry name" value="Virulence_VapD/CRISPR_Cas2"/>
</dbReference>
<keyword evidence="4 9" id="KW-0479">Metal-binding</keyword>
<dbReference type="OrthoDB" id="9798176at2"/>
<comment type="caution">
    <text evidence="10">The sequence shown here is derived from an EMBL/GenBank/DDBJ whole genome shotgun (WGS) entry which is preliminary data.</text>
</comment>
<organism evidence="10 11">
    <name type="scientific">Chitinivibrio alkaliphilus ACht1</name>
    <dbReference type="NCBI Taxonomy" id="1313304"/>
    <lineage>
        <taxon>Bacteria</taxon>
        <taxon>Pseudomonadati</taxon>
        <taxon>Fibrobacterota</taxon>
        <taxon>Chitinivibrionia</taxon>
        <taxon>Chitinivibrionales</taxon>
        <taxon>Chitinivibrionaceae</taxon>
        <taxon>Chitinivibrio</taxon>
    </lineage>
</organism>
<keyword evidence="7 9" id="KW-0460">Magnesium</keyword>